<accession>A0A7J7CMX1</accession>
<feature type="region of interest" description="Disordered" evidence="1">
    <location>
        <begin position="392"/>
        <end position="411"/>
    </location>
</feature>
<name>A0A7J7CMX1_TRIWF</name>
<comment type="caution">
    <text evidence="3">The sequence shown here is derived from an EMBL/GenBank/DDBJ whole genome shotgun (WGS) entry which is preliminary data.</text>
</comment>
<dbReference type="InterPro" id="IPR044679">
    <property type="entry name" value="PWWP2-like"/>
</dbReference>
<dbReference type="AlphaFoldDB" id="A0A7J7CMX1"/>
<dbReference type="SUPFAM" id="SSF63748">
    <property type="entry name" value="Tudor/PWWP/MBT"/>
    <property type="match status" value="1"/>
</dbReference>
<feature type="region of interest" description="Disordered" evidence="1">
    <location>
        <begin position="707"/>
        <end position="729"/>
    </location>
</feature>
<gene>
    <name evidence="3" type="ORF">HS088_TW15G00925</name>
</gene>
<reference evidence="3 4" key="1">
    <citation type="journal article" date="2020" name="Nat. Commun.">
        <title>Genome of Tripterygium wilfordii and identification of cytochrome P450 involved in triptolide biosynthesis.</title>
        <authorList>
            <person name="Tu L."/>
            <person name="Su P."/>
            <person name="Zhang Z."/>
            <person name="Gao L."/>
            <person name="Wang J."/>
            <person name="Hu T."/>
            <person name="Zhou J."/>
            <person name="Zhang Y."/>
            <person name="Zhao Y."/>
            <person name="Liu Y."/>
            <person name="Song Y."/>
            <person name="Tong Y."/>
            <person name="Lu Y."/>
            <person name="Yang J."/>
            <person name="Xu C."/>
            <person name="Jia M."/>
            <person name="Peters R.J."/>
            <person name="Huang L."/>
            <person name="Gao W."/>
        </authorList>
    </citation>
    <scope>NUCLEOTIDE SEQUENCE [LARGE SCALE GENOMIC DNA]</scope>
    <source>
        <strain evidence="4">cv. XIE 37</strain>
        <tissue evidence="3">Leaf</tissue>
    </source>
</reference>
<feature type="domain" description="PWWP" evidence="2">
    <location>
        <begin position="13"/>
        <end position="68"/>
    </location>
</feature>
<dbReference type="PANTHER" id="PTHR33697:SF2">
    <property type="entry name" value="T17B22.17 PROTEIN"/>
    <property type="match status" value="1"/>
</dbReference>
<feature type="region of interest" description="Disordered" evidence="1">
    <location>
        <begin position="787"/>
        <end position="806"/>
    </location>
</feature>
<feature type="compositionally biased region" description="Polar residues" evidence="1">
    <location>
        <begin position="129"/>
        <end position="163"/>
    </location>
</feature>
<dbReference type="Proteomes" id="UP000593562">
    <property type="component" value="Unassembled WGS sequence"/>
</dbReference>
<evidence type="ECO:0000313" key="4">
    <source>
        <dbReference type="Proteomes" id="UP000593562"/>
    </source>
</evidence>
<dbReference type="FunCoup" id="A0A7J7CMX1">
    <property type="interactions" value="2812"/>
</dbReference>
<evidence type="ECO:0000313" key="3">
    <source>
        <dbReference type="EMBL" id="KAF5735423.1"/>
    </source>
</evidence>
<feature type="region of interest" description="Disordered" evidence="1">
    <location>
        <begin position="123"/>
        <end position="167"/>
    </location>
</feature>
<dbReference type="EMBL" id="JAAARO010000015">
    <property type="protein sequence ID" value="KAF5735423.1"/>
    <property type="molecule type" value="Genomic_DNA"/>
</dbReference>
<organism evidence="3 4">
    <name type="scientific">Tripterygium wilfordii</name>
    <name type="common">Thunder God vine</name>
    <dbReference type="NCBI Taxonomy" id="458696"/>
    <lineage>
        <taxon>Eukaryota</taxon>
        <taxon>Viridiplantae</taxon>
        <taxon>Streptophyta</taxon>
        <taxon>Embryophyta</taxon>
        <taxon>Tracheophyta</taxon>
        <taxon>Spermatophyta</taxon>
        <taxon>Magnoliopsida</taxon>
        <taxon>eudicotyledons</taxon>
        <taxon>Gunneridae</taxon>
        <taxon>Pentapetalae</taxon>
        <taxon>rosids</taxon>
        <taxon>fabids</taxon>
        <taxon>Celastrales</taxon>
        <taxon>Celastraceae</taxon>
        <taxon>Tripterygium</taxon>
    </lineage>
</organism>
<proteinExistence type="predicted"/>
<feature type="region of interest" description="Disordered" evidence="1">
    <location>
        <begin position="654"/>
        <end position="690"/>
    </location>
</feature>
<evidence type="ECO:0000259" key="2">
    <source>
        <dbReference type="PROSITE" id="PS50812"/>
    </source>
</evidence>
<dbReference type="InParanoid" id="A0A7J7CMX1"/>
<feature type="region of interest" description="Disordered" evidence="1">
    <location>
        <begin position="287"/>
        <end position="368"/>
    </location>
</feature>
<dbReference type="InterPro" id="IPR000313">
    <property type="entry name" value="PWWP_dom"/>
</dbReference>
<dbReference type="CDD" id="cd05162">
    <property type="entry name" value="PWWP"/>
    <property type="match status" value="1"/>
</dbReference>
<dbReference type="PROSITE" id="PS50812">
    <property type="entry name" value="PWWP"/>
    <property type="match status" value="1"/>
</dbReference>
<feature type="compositionally biased region" description="Low complexity" evidence="1">
    <location>
        <begin position="402"/>
        <end position="411"/>
    </location>
</feature>
<evidence type="ECO:0000256" key="1">
    <source>
        <dbReference type="SAM" id="MobiDB-lite"/>
    </source>
</evidence>
<dbReference type="Pfam" id="PF00855">
    <property type="entry name" value="PWWP"/>
    <property type="match status" value="1"/>
</dbReference>
<feature type="compositionally biased region" description="Low complexity" evidence="1">
    <location>
        <begin position="296"/>
        <end position="306"/>
    </location>
</feature>
<feature type="compositionally biased region" description="Acidic residues" evidence="1">
    <location>
        <begin position="348"/>
        <end position="368"/>
    </location>
</feature>
<protein>
    <recommendedName>
        <fullName evidence="2">PWWP domain-containing protein</fullName>
    </recommendedName>
</protein>
<keyword evidence="4" id="KW-1185">Reference proteome</keyword>
<dbReference type="Gene3D" id="2.30.30.140">
    <property type="match status" value="1"/>
</dbReference>
<dbReference type="PANTHER" id="PTHR33697">
    <property type="entry name" value="T17B22.17 PROTEIN-RELATED"/>
    <property type="match status" value="1"/>
</dbReference>
<sequence>MDSSGSGASDCGVGSIVWVRRRNGSWWPGKILGADELESCHLTSPRSGTPVKLLGREDASVDWYNLEKSKRVKAFRCGEFDDCIERAESSHGMPIKKREKYARREDAILHALELEKQQLRKQGKLDLASENTRSKTSGSVKESTTSSECLRNSSGKPGSSKSTHISKRVETTVKDEIISIQRVETVVKDEIISNPRVETAVKDEIIRNLSFPQKAKDGNLPSWEDDHTEITPRMRGLQDFGLRTATLKSVQLMITLNPLLGLLTWAEQILQMSGTKLDIPRMDQTQASFRAKRSKSSYLPDSSSDSLDSKEVPPGHIGMLASQLGDDDGRPTPDLLAEKNGSQLLENVESDSTESDTFESENDSSETELDINEMSVHSGSAAPAVAELHSLGLPEAPGEHGGTSSEEPGELELSGDMSQLYPDDIFLANEAVSKWQLKGKRNLRNFTKKSLDVAGGKGFNGSFHGTTYGMNQTNFRRRAYGQSLRFQGSDYFDDGNDEVDFDEKVFGDQMVGMYNRGYSYASMSVPARRNSMGRTMVDWNNKTWEDHSPRQGQWEDSMDFGATFIGHHHLGRRTRSILFDVDLKVQASYQKEHVPIVSLMSKLNGKAIIGHPIQIEVLENGSTENLLSTTAHFGNGTTEHDGNTVLPQAWRTARRTNSRVPRPLSSSLDCGDAADGESRPQLKKSNAGSFNENSNLFVKTLPHISRPPADRKIAKKPTKKVNISSSQKTRTLSSIATEQYLGKPIHGSSNCQMDGLLKPESSGPPTVACIPVKLVFSRLLEKINRPPSKAASKVVFSNNDAERQTS</sequence>